<name>A0A6M2DYJ4_XENCH</name>
<accession>A0A6M2DYJ4</accession>
<reference evidence="2" key="1">
    <citation type="submission" date="2020-03" db="EMBL/GenBank/DDBJ databases">
        <title>Transcriptomic Profiling of the Digestive Tract of the Rat Flea, Xenopsylla cheopis, Following Blood Feeding and Infection with Yersinia pestis.</title>
        <authorList>
            <person name="Bland D.M."/>
            <person name="Martens C.A."/>
            <person name="Virtaneva K."/>
            <person name="Kanakabandi K."/>
            <person name="Long D."/>
            <person name="Rosenke R."/>
            <person name="Saturday G.A."/>
            <person name="Hoyt F.H."/>
            <person name="Bruno D.P."/>
            <person name="Ribeiro J.M.C."/>
            <person name="Hinnebusch J."/>
        </authorList>
    </citation>
    <scope>NUCLEOTIDE SEQUENCE</scope>
</reference>
<evidence type="ECO:0000256" key="1">
    <source>
        <dbReference type="SAM" id="Phobius"/>
    </source>
</evidence>
<keyword evidence="1" id="KW-0472">Membrane</keyword>
<protein>
    <submittedName>
        <fullName evidence="2">Putative secreted protein</fullName>
    </submittedName>
</protein>
<proteinExistence type="predicted"/>
<dbReference type="EMBL" id="GIIL01006425">
    <property type="protein sequence ID" value="NOV50151.1"/>
    <property type="molecule type" value="Transcribed_RNA"/>
</dbReference>
<feature type="transmembrane region" description="Helical" evidence="1">
    <location>
        <begin position="6"/>
        <end position="26"/>
    </location>
</feature>
<keyword evidence="1" id="KW-0812">Transmembrane</keyword>
<organism evidence="2">
    <name type="scientific">Xenopsylla cheopis</name>
    <name type="common">Oriental rat flea</name>
    <name type="synonym">Pulex cheopis</name>
    <dbReference type="NCBI Taxonomy" id="163159"/>
    <lineage>
        <taxon>Eukaryota</taxon>
        <taxon>Metazoa</taxon>
        <taxon>Ecdysozoa</taxon>
        <taxon>Arthropoda</taxon>
        <taxon>Hexapoda</taxon>
        <taxon>Insecta</taxon>
        <taxon>Pterygota</taxon>
        <taxon>Neoptera</taxon>
        <taxon>Endopterygota</taxon>
        <taxon>Siphonaptera</taxon>
        <taxon>Pulicidae</taxon>
        <taxon>Xenopsyllinae</taxon>
        <taxon>Xenopsylla</taxon>
    </lineage>
</organism>
<sequence>MILFVLLYFLRSIIFFGIFCVTHGFFAEFSNFPTLCFNASRNIFFPIFHSVSLSLPLPSLPVPHCHQPSSTK</sequence>
<evidence type="ECO:0000313" key="2">
    <source>
        <dbReference type="EMBL" id="NOV50151.1"/>
    </source>
</evidence>
<keyword evidence="1" id="KW-1133">Transmembrane helix</keyword>
<dbReference type="AlphaFoldDB" id="A0A6M2DYJ4"/>